<dbReference type="InterPro" id="IPR036265">
    <property type="entry name" value="HIT-like_sf"/>
</dbReference>
<protein>
    <submittedName>
        <fullName evidence="4">HIT domain-containing protein</fullName>
    </submittedName>
</protein>
<dbReference type="SUPFAM" id="SSF54197">
    <property type="entry name" value="HIT-like"/>
    <property type="match status" value="1"/>
</dbReference>
<feature type="domain" description="HIT" evidence="3">
    <location>
        <begin position="22"/>
        <end position="132"/>
    </location>
</feature>
<dbReference type="RefSeq" id="WP_282010931.1">
    <property type="nucleotide sequence ID" value="NZ_OX336137.1"/>
</dbReference>
<accession>A0ABN8VXY7</accession>
<organism evidence="4 5">
    <name type="scientific">Nitrospina watsonii</name>
    <dbReference type="NCBI Taxonomy" id="1323948"/>
    <lineage>
        <taxon>Bacteria</taxon>
        <taxon>Pseudomonadati</taxon>
        <taxon>Nitrospinota/Tectimicrobiota group</taxon>
        <taxon>Nitrospinota</taxon>
        <taxon>Nitrospinia</taxon>
        <taxon>Nitrospinales</taxon>
        <taxon>Nitrospinaceae</taxon>
        <taxon>Nitrospina</taxon>
    </lineage>
</organism>
<keyword evidence="5" id="KW-1185">Reference proteome</keyword>
<dbReference type="InterPro" id="IPR039383">
    <property type="entry name" value="FHIT"/>
</dbReference>
<evidence type="ECO:0000313" key="5">
    <source>
        <dbReference type="Proteomes" id="UP001157733"/>
    </source>
</evidence>
<gene>
    <name evidence="4" type="ORF">NSPWAT_1161</name>
</gene>
<keyword evidence="1" id="KW-0547">Nucleotide-binding</keyword>
<evidence type="ECO:0000256" key="2">
    <source>
        <dbReference type="PROSITE-ProRule" id="PRU00464"/>
    </source>
</evidence>
<proteinExistence type="predicted"/>
<dbReference type="Proteomes" id="UP001157733">
    <property type="component" value="Chromosome"/>
</dbReference>
<feature type="short sequence motif" description="Histidine triad motif" evidence="2">
    <location>
        <begin position="117"/>
        <end position="121"/>
    </location>
</feature>
<name>A0ABN8VXY7_9BACT</name>
<dbReference type="InterPro" id="IPR011146">
    <property type="entry name" value="HIT-like"/>
</dbReference>
<evidence type="ECO:0000259" key="3">
    <source>
        <dbReference type="PROSITE" id="PS51084"/>
    </source>
</evidence>
<dbReference type="InterPro" id="IPR052908">
    <property type="entry name" value="AP-4-A_phosphorylase"/>
</dbReference>
<sequence>MENLWAPWRMNYIKSDKTKECIFCTSPQAGDDMGRKILYRGKLSFVIINIFPYSNGHLMVSPYRHLACFTELNAEEIAEIGLLTQKSMEILRQSYHPHGFNMGYNIGKSGGAGFDEHIHSHIVPRWTGDTNFMPVLAETKVHPEHIEATFQRLYPIFQELKI</sequence>
<dbReference type="EMBL" id="OX336137">
    <property type="protein sequence ID" value="CAI2718020.1"/>
    <property type="molecule type" value="Genomic_DNA"/>
</dbReference>
<dbReference type="Pfam" id="PF01230">
    <property type="entry name" value="HIT"/>
    <property type="match status" value="1"/>
</dbReference>
<reference evidence="4 5" key="1">
    <citation type="submission" date="2022-09" db="EMBL/GenBank/DDBJ databases">
        <authorList>
            <person name="Kop L."/>
        </authorList>
    </citation>
    <scope>NUCLEOTIDE SEQUENCE [LARGE SCALE GENOMIC DNA]</scope>
    <source>
        <strain evidence="4 5">347</strain>
    </source>
</reference>
<dbReference type="Gene3D" id="3.30.428.10">
    <property type="entry name" value="HIT-like"/>
    <property type="match status" value="1"/>
</dbReference>
<evidence type="ECO:0000256" key="1">
    <source>
        <dbReference type="ARBA" id="ARBA00022741"/>
    </source>
</evidence>
<dbReference type="PANTHER" id="PTHR42997">
    <property type="entry name" value="HIT FAMILY HYDROLASE"/>
    <property type="match status" value="1"/>
</dbReference>
<dbReference type="PROSITE" id="PS51084">
    <property type="entry name" value="HIT_2"/>
    <property type="match status" value="1"/>
</dbReference>
<evidence type="ECO:0000313" key="4">
    <source>
        <dbReference type="EMBL" id="CAI2718020.1"/>
    </source>
</evidence>
<dbReference type="PANTHER" id="PTHR42997:SF1">
    <property type="entry name" value="AP-4-A PHOSPHORYLASE"/>
    <property type="match status" value="1"/>
</dbReference>
<dbReference type="CDD" id="cd01275">
    <property type="entry name" value="FHIT"/>
    <property type="match status" value="1"/>
</dbReference>